<reference evidence="2" key="1">
    <citation type="submission" date="2020-10" db="EMBL/GenBank/DDBJ databases">
        <authorList>
            <person name="Gilroy R."/>
        </authorList>
    </citation>
    <scope>NUCLEOTIDE SEQUENCE</scope>
    <source>
        <strain evidence="2">B1-3475</strain>
    </source>
</reference>
<gene>
    <name evidence="2" type="ORF">IAC08_08020</name>
</gene>
<dbReference type="Gene3D" id="3.30.2010.10">
    <property type="entry name" value="Metalloproteases ('zincins'), catalytic domain"/>
    <property type="match status" value="1"/>
</dbReference>
<dbReference type="InterPro" id="IPR002725">
    <property type="entry name" value="YgjP-like_metallopeptidase"/>
</dbReference>
<dbReference type="PANTHER" id="PTHR30399:SF1">
    <property type="entry name" value="UTP PYROPHOSPHATASE"/>
    <property type="match status" value="1"/>
</dbReference>
<name>A0A9D9HM18_9BACT</name>
<proteinExistence type="predicted"/>
<dbReference type="InterPro" id="IPR053136">
    <property type="entry name" value="UTP_pyrophosphatase-like"/>
</dbReference>
<dbReference type="PANTHER" id="PTHR30399">
    <property type="entry name" value="UNCHARACTERIZED PROTEIN YGJP"/>
    <property type="match status" value="1"/>
</dbReference>
<reference evidence="2" key="2">
    <citation type="journal article" date="2021" name="PeerJ">
        <title>Extensive microbial diversity within the chicken gut microbiome revealed by metagenomics and culture.</title>
        <authorList>
            <person name="Gilroy R."/>
            <person name="Ravi A."/>
            <person name="Getino M."/>
            <person name="Pursley I."/>
            <person name="Horton D.L."/>
            <person name="Alikhan N.F."/>
            <person name="Baker D."/>
            <person name="Gharbi K."/>
            <person name="Hall N."/>
            <person name="Watson M."/>
            <person name="Adriaenssens E.M."/>
            <person name="Foster-Nyarko E."/>
            <person name="Jarju S."/>
            <person name="Secka A."/>
            <person name="Antonio M."/>
            <person name="Oren A."/>
            <person name="Chaudhuri R.R."/>
            <person name="La Ragione R."/>
            <person name="Hildebrand F."/>
            <person name="Pallen M.J."/>
        </authorList>
    </citation>
    <scope>NUCLEOTIDE SEQUENCE</scope>
    <source>
        <strain evidence="2">B1-3475</strain>
    </source>
</reference>
<dbReference type="Pfam" id="PF01863">
    <property type="entry name" value="YgjP-like"/>
    <property type="match status" value="1"/>
</dbReference>
<protein>
    <submittedName>
        <fullName evidence="2">M48 family metallopeptidase</fullName>
    </submittedName>
</protein>
<evidence type="ECO:0000313" key="3">
    <source>
        <dbReference type="Proteomes" id="UP000823617"/>
    </source>
</evidence>
<dbReference type="CDD" id="cd07344">
    <property type="entry name" value="M48_yhfN_like"/>
    <property type="match status" value="1"/>
</dbReference>
<evidence type="ECO:0000313" key="2">
    <source>
        <dbReference type="EMBL" id="MBO8456327.1"/>
    </source>
</evidence>
<feature type="domain" description="YgjP-like metallopeptidase" evidence="1">
    <location>
        <begin position="159"/>
        <end position="258"/>
    </location>
</feature>
<organism evidence="2 3">
    <name type="scientific">Candidatus Cryptobacteroides intestinigallinarum</name>
    <dbReference type="NCBI Taxonomy" id="2840767"/>
    <lineage>
        <taxon>Bacteria</taxon>
        <taxon>Pseudomonadati</taxon>
        <taxon>Bacteroidota</taxon>
        <taxon>Bacteroidia</taxon>
        <taxon>Bacteroidales</taxon>
        <taxon>Candidatus Cryptobacteroides</taxon>
    </lineage>
</organism>
<accession>A0A9D9HM18</accession>
<sequence>MIEKKYIDPAVGEVLFRKDARSRRISIRVRPDKGVTVSVPWLMRYDDGLRFYMQKRDWVISVKERQAQQTRRKEQQGFAVGKLSSGSIVSTLMSRIAFVRDEESGSSEMNVSSVAVENVRETGRLFLDLSLPLYSKTVSYPSFLPEDGTAELSSVLAGALVDILRREAHILLPKKLSFFAGRYGFEFGRVAIKHNSSNWGSCSSKGNINLNLNIMRLPELLCDYVLLHELCHLRHPDHGRNFHALLEQLCADNLKRRQAVVDAFIRTPAGQGFMDSWTQELLKSISGSRSIFPVHNTMEKEIRKYRLH</sequence>
<dbReference type="EMBL" id="JADIMK010000082">
    <property type="protein sequence ID" value="MBO8456327.1"/>
    <property type="molecule type" value="Genomic_DNA"/>
</dbReference>
<comment type="caution">
    <text evidence="2">The sequence shown here is derived from an EMBL/GenBank/DDBJ whole genome shotgun (WGS) entry which is preliminary data.</text>
</comment>
<dbReference type="AlphaFoldDB" id="A0A9D9HM18"/>
<evidence type="ECO:0000259" key="1">
    <source>
        <dbReference type="Pfam" id="PF01863"/>
    </source>
</evidence>
<dbReference type="Proteomes" id="UP000823617">
    <property type="component" value="Unassembled WGS sequence"/>
</dbReference>